<keyword evidence="2" id="KW-1185">Reference proteome</keyword>
<accession>A0ACC2NL68</accession>
<comment type="caution">
    <text evidence="1">The sequence shown here is derived from an EMBL/GenBank/DDBJ whole genome shotgun (WGS) entry which is preliminary data.</text>
</comment>
<protein>
    <submittedName>
        <fullName evidence="1">Uncharacterized protein</fullName>
    </submittedName>
</protein>
<dbReference type="EMBL" id="CM056743">
    <property type="protein sequence ID" value="KAJ8670305.1"/>
    <property type="molecule type" value="Genomic_DNA"/>
</dbReference>
<gene>
    <name evidence="1" type="ORF">QAD02_001564</name>
</gene>
<reference evidence="1" key="1">
    <citation type="submission" date="2023-04" db="EMBL/GenBank/DDBJ databases">
        <title>A chromosome-level genome assembly of the parasitoid wasp Eretmocerus hayati.</title>
        <authorList>
            <person name="Zhong Y."/>
            <person name="Liu S."/>
            <person name="Liu Y."/>
        </authorList>
    </citation>
    <scope>NUCLEOTIDE SEQUENCE</scope>
    <source>
        <strain evidence="1">ZJU_SS_LIU_2023</strain>
    </source>
</reference>
<organism evidence="1 2">
    <name type="scientific">Eretmocerus hayati</name>
    <dbReference type="NCBI Taxonomy" id="131215"/>
    <lineage>
        <taxon>Eukaryota</taxon>
        <taxon>Metazoa</taxon>
        <taxon>Ecdysozoa</taxon>
        <taxon>Arthropoda</taxon>
        <taxon>Hexapoda</taxon>
        <taxon>Insecta</taxon>
        <taxon>Pterygota</taxon>
        <taxon>Neoptera</taxon>
        <taxon>Endopterygota</taxon>
        <taxon>Hymenoptera</taxon>
        <taxon>Apocrita</taxon>
        <taxon>Proctotrupomorpha</taxon>
        <taxon>Chalcidoidea</taxon>
        <taxon>Aphelinidae</taxon>
        <taxon>Aphelininae</taxon>
        <taxon>Eretmocerus</taxon>
    </lineage>
</organism>
<dbReference type="Proteomes" id="UP001239111">
    <property type="component" value="Chromosome 3"/>
</dbReference>
<proteinExistence type="predicted"/>
<name>A0ACC2NL68_9HYME</name>
<sequence>MKPVWECGTMYLLFLVMLLSVENVELKEPEIDYYAMKRRYILGVVESMFPEVSPRNFHFSKNHGINSTLSNIECTTALNSVKEAIQSKRELWALKMLDASSKIPSGILKGNLVDLGMYDECIAISGAWSDIEIKGRHCMYSNSLTFDNVTFDLTLSVCVPDICSSDSVYDILDEAIKSVVKRLPIVEVQLNSVNCSPKKTTKWSTELIFWVVVLSIFSGFLVICTLCDEFHQIFDRHSKHQIVQGLRQFSLVKSSAKILSIETKEDNIPVIHGLRFLNTAWIVLGHEYFWQMESVNVNTLDQLTWLSSSWMLLLCYTCVFVVDTFLTITGFLTAYLFFTHIPKQKSFNIPMYLCHRFLRLTPSLLALIIFASVFVPKMGSGPRWHQMINVPMGSCRSEWWTILFFVQNFNPNSKCLPYLWYLAVDMQLFWISPFILLALYKKPQMGLLVISTLLFISLAYPGYIIAKNKYQFFSFLTTMSMDTTKIRGALYGIYVMPHFRASSWLIGILFGFFLVTRQPTLTKSFVRVGWASAFAAFCFCIFGTNYFLSPDYKYDALVETSFIMISKPVWALFNCWIIYTSIHGQAGLLSTILSWDLLFPLSKLSYCIYILHPIIGQMHIAKQRTPKYFSDFFAWSDYFGDYMTTVFVAFFFSLLFESPLVAVEKLLMERMDQSKRATSKSA</sequence>
<evidence type="ECO:0000313" key="1">
    <source>
        <dbReference type="EMBL" id="KAJ8670305.1"/>
    </source>
</evidence>
<evidence type="ECO:0000313" key="2">
    <source>
        <dbReference type="Proteomes" id="UP001239111"/>
    </source>
</evidence>